<dbReference type="AlphaFoldDB" id="A0A2U3L169"/>
<proteinExistence type="predicted"/>
<organism evidence="1 2">
    <name type="scientific">Candidatus Desulfosporosinus infrequens</name>
    <dbReference type="NCBI Taxonomy" id="2043169"/>
    <lineage>
        <taxon>Bacteria</taxon>
        <taxon>Bacillati</taxon>
        <taxon>Bacillota</taxon>
        <taxon>Clostridia</taxon>
        <taxon>Eubacteriales</taxon>
        <taxon>Desulfitobacteriaceae</taxon>
        <taxon>Desulfosporosinus</taxon>
    </lineage>
</organism>
<accession>A0A2U3L169</accession>
<reference evidence="2" key="1">
    <citation type="submission" date="2018-02" db="EMBL/GenBank/DDBJ databases">
        <authorList>
            <person name="Hausmann B."/>
        </authorList>
    </citation>
    <scope>NUCLEOTIDE SEQUENCE [LARGE SCALE GENOMIC DNA]</scope>
    <source>
        <strain evidence="2">Peat soil MAG SbF1</strain>
    </source>
</reference>
<gene>
    <name evidence="1" type="ORF">SBF1_3350002</name>
</gene>
<sequence length="53" mass="6239">MTYCKNNLSPSRKVPKEQSMVAGQGFYAFRVYLEMGMLSLLRRRWQDGNDFAF</sequence>
<evidence type="ECO:0000313" key="1">
    <source>
        <dbReference type="EMBL" id="SPF45597.1"/>
    </source>
</evidence>
<dbReference type="EMBL" id="OMOF01000263">
    <property type="protein sequence ID" value="SPF45597.1"/>
    <property type="molecule type" value="Genomic_DNA"/>
</dbReference>
<protein>
    <submittedName>
        <fullName evidence="1">Uncharacterized protein</fullName>
    </submittedName>
</protein>
<name>A0A2U3L169_9FIRM</name>
<evidence type="ECO:0000313" key="2">
    <source>
        <dbReference type="Proteomes" id="UP000238916"/>
    </source>
</evidence>
<dbReference type="Proteomes" id="UP000238916">
    <property type="component" value="Unassembled WGS sequence"/>
</dbReference>